<evidence type="ECO:0000313" key="1">
    <source>
        <dbReference type="EMBL" id="BET38210.1"/>
    </source>
</evidence>
<sequence length="98" mass="11421">MIGTFNIILDSLPKGIILFAISNQVNSIDSATLRRFNVNIKMNNIGLEIFEKELFSLAILNNIKFEKEICRKILTYKKEEIDYSLVERIITESIIYDY</sequence>
<gene>
    <name evidence="1" type="ORF">SAP269_07990</name>
</gene>
<keyword evidence="2" id="KW-1185">Reference proteome</keyword>
<name>A0ABM8JQW2_9MOLU</name>
<dbReference type="SUPFAM" id="SSF52540">
    <property type="entry name" value="P-loop containing nucleoside triphosphate hydrolases"/>
    <property type="match status" value="1"/>
</dbReference>
<proteinExistence type="predicted"/>
<accession>A0ABM8JQW2</accession>
<organism evidence="1 2">
    <name type="scientific">Spiroplasma ixodetis</name>
    <dbReference type="NCBI Taxonomy" id="2141"/>
    <lineage>
        <taxon>Bacteria</taxon>
        <taxon>Bacillati</taxon>
        <taxon>Mycoplasmatota</taxon>
        <taxon>Mollicutes</taxon>
        <taxon>Entomoplasmatales</taxon>
        <taxon>Spiroplasmataceae</taxon>
        <taxon>Spiroplasma</taxon>
    </lineage>
</organism>
<reference evidence="2" key="1">
    <citation type="journal article" date="2024" name="FEMS Microbiol. Lett.">
        <title>Genomic insights into Spiroplasma endosymbionts that induce male-killing and protective phenotypes in the pea aphid.</title>
        <authorList>
            <person name="Arai H."/>
            <person name="Legeai F."/>
            <person name="Kageyama D."/>
            <person name="Sugio A."/>
            <person name="Simon J.C."/>
        </authorList>
    </citation>
    <scope>NUCLEOTIDE SEQUENCE [LARGE SCALE GENOMIC DNA]</scope>
    <source>
        <strain evidence="2">sAp269</strain>
    </source>
</reference>
<evidence type="ECO:0000313" key="2">
    <source>
        <dbReference type="Proteomes" id="UP001473424"/>
    </source>
</evidence>
<dbReference type="Proteomes" id="UP001473424">
    <property type="component" value="Chromosome"/>
</dbReference>
<protein>
    <submittedName>
        <fullName evidence="1">Uncharacterized protein</fullName>
    </submittedName>
</protein>
<dbReference type="InterPro" id="IPR027417">
    <property type="entry name" value="P-loop_NTPase"/>
</dbReference>
<dbReference type="EMBL" id="AP028955">
    <property type="protein sequence ID" value="BET38210.1"/>
    <property type="molecule type" value="Genomic_DNA"/>
</dbReference>